<organism evidence="1 2">
    <name type="scientific">Coprinellus micaceus</name>
    <name type="common">Glistening ink-cap mushroom</name>
    <name type="synonym">Coprinus micaceus</name>
    <dbReference type="NCBI Taxonomy" id="71717"/>
    <lineage>
        <taxon>Eukaryota</taxon>
        <taxon>Fungi</taxon>
        <taxon>Dikarya</taxon>
        <taxon>Basidiomycota</taxon>
        <taxon>Agaricomycotina</taxon>
        <taxon>Agaricomycetes</taxon>
        <taxon>Agaricomycetidae</taxon>
        <taxon>Agaricales</taxon>
        <taxon>Agaricineae</taxon>
        <taxon>Psathyrellaceae</taxon>
        <taxon>Coprinellus</taxon>
    </lineage>
</organism>
<dbReference type="Proteomes" id="UP000298030">
    <property type="component" value="Unassembled WGS sequence"/>
</dbReference>
<dbReference type="OrthoDB" id="3118967at2759"/>
<protein>
    <submittedName>
        <fullName evidence="1">Uncharacterized protein</fullName>
    </submittedName>
</protein>
<comment type="caution">
    <text evidence="1">The sequence shown here is derived from an EMBL/GenBank/DDBJ whole genome shotgun (WGS) entry which is preliminary data.</text>
</comment>
<keyword evidence="2" id="KW-1185">Reference proteome</keyword>
<dbReference type="EMBL" id="QPFP01000013">
    <property type="protein sequence ID" value="TEB33280.1"/>
    <property type="molecule type" value="Genomic_DNA"/>
</dbReference>
<reference evidence="1 2" key="1">
    <citation type="journal article" date="2019" name="Nat. Ecol. Evol.">
        <title>Megaphylogeny resolves global patterns of mushroom evolution.</title>
        <authorList>
            <person name="Varga T."/>
            <person name="Krizsan K."/>
            <person name="Foldi C."/>
            <person name="Dima B."/>
            <person name="Sanchez-Garcia M."/>
            <person name="Sanchez-Ramirez S."/>
            <person name="Szollosi G.J."/>
            <person name="Szarkandi J.G."/>
            <person name="Papp V."/>
            <person name="Albert L."/>
            <person name="Andreopoulos W."/>
            <person name="Angelini C."/>
            <person name="Antonin V."/>
            <person name="Barry K.W."/>
            <person name="Bougher N.L."/>
            <person name="Buchanan P."/>
            <person name="Buyck B."/>
            <person name="Bense V."/>
            <person name="Catcheside P."/>
            <person name="Chovatia M."/>
            <person name="Cooper J."/>
            <person name="Damon W."/>
            <person name="Desjardin D."/>
            <person name="Finy P."/>
            <person name="Geml J."/>
            <person name="Haridas S."/>
            <person name="Hughes K."/>
            <person name="Justo A."/>
            <person name="Karasinski D."/>
            <person name="Kautmanova I."/>
            <person name="Kiss B."/>
            <person name="Kocsube S."/>
            <person name="Kotiranta H."/>
            <person name="LaButti K.M."/>
            <person name="Lechner B.E."/>
            <person name="Liimatainen K."/>
            <person name="Lipzen A."/>
            <person name="Lukacs Z."/>
            <person name="Mihaltcheva S."/>
            <person name="Morgado L.N."/>
            <person name="Niskanen T."/>
            <person name="Noordeloos M.E."/>
            <person name="Ohm R.A."/>
            <person name="Ortiz-Santana B."/>
            <person name="Ovrebo C."/>
            <person name="Racz N."/>
            <person name="Riley R."/>
            <person name="Savchenko A."/>
            <person name="Shiryaev A."/>
            <person name="Soop K."/>
            <person name="Spirin V."/>
            <person name="Szebenyi C."/>
            <person name="Tomsovsky M."/>
            <person name="Tulloss R.E."/>
            <person name="Uehling J."/>
            <person name="Grigoriev I.V."/>
            <person name="Vagvolgyi C."/>
            <person name="Papp T."/>
            <person name="Martin F.M."/>
            <person name="Miettinen O."/>
            <person name="Hibbett D.S."/>
            <person name="Nagy L.G."/>
        </authorList>
    </citation>
    <scope>NUCLEOTIDE SEQUENCE [LARGE SCALE GENOMIC DNA]</scope>
    <source>
        <strain evidence="1 2">FP101781</strain>
    </source>
</reference>
<evidence type="ECO:0000313" key="1">
    <source>
        <dbReference type="EMBL" id="TEB33280.1"/>
    </source>
</evidence>
<dbReference type="AlphaFoldDB" id="A0A4Y7TGH8"/>
<sequence length="202" mass="23380">MSLAFPQLLPVQPPQPRSIPPFSVQSLPQLKIVQKLCILSNSYPSIFTVLEFYRKHKGNFRERLVRANKLVTWDAIRTVMKESWLALPLHFKNRYITHGFVTAWLLLVDATFRPYIPETPEEDQSGLLTIVGEIYHEPTLPDLNAERYSDEHIHEQFSAPQPVRVFWDSFPLPELPFPIYPVRSSLYPIVKTGDSDLGHMLD</sequence>
<evidence type="ECO:0000313" key="2">
    <source>
        <dbReference type="Proteomes" id="UP000298030"/>
    </source>
</evidence>
<name>A0A4Y7TGH8_COPMI</name>
<proteinExistence type="predicted"/>
<accession>A0A4Y7TGH8</accession>
<gene>
    <name evidence="1" type="ORF">FA13DRAFT_1708625</name>
</gene>